<comment type="similarity">
    <text evidence="1">Belongs to the GET4 family.</text>
</comment>
<evidence type="ECO:0000313" key="3">
    <source>
        <dbReference type="Proteomes" id="UP000018144"/>
    </source>
</evidence>
<reference evidence="2 3" key="1">
    <citation type="journal article" date="2013" name="PLoS Genet.">
        <title>The genome and development-dependent transcriptomes of Pyronema confluens: a window into fungal evolution.</title>
        <authorList>
            <person name="Traeger S."/>
            <person name="Altegoer F."/>
            <person name="Freitag M."/>
            <person name="Gabaldon T."/>
            <person name="Kempken F."/>
            <person name="Kumar A."/>
            <person name="Marcet-Houben M."/>
            <person name="Poggeler S."/>
            <person name="Stajich J.E."/>
            <person name="Nowrousian M."/>
        </authorList>
    </citation>
    <scope>NUCLEOTIDE SEQUENCE [LARGE SCALE GENOMIC DNA]</scope>
    <source>
        <strain evidence="3">CBS 100304</strain>
        <tissue evidence="2">Vegetative mycelium</tissue>
    </source>
</reference>
<dbReference type="Gene3D" id="1.25.40.10">
    <property type="entry name" value="Tetratricopeptide repeat domain"/>
    <property type="match status" value="1"/>
</dbReference>
<dbReference type="PANTHER" id="PTHR12875:SF0">
    <property type="entry name" value="GOLGI TO ER TRAFFIC PROTEIN 4 HOMOLOG"/>
    <property type="match status" value="1"/>
</dbReference>
<dbReference type="eggNOG" id="KOG3024">
    <property type="taxonomic scope" value="Eukaryota"/>
</dbReference>
<dbReference type="Proteomes" id="UP000018144">
    <property type="component" value="Unassembled WGS sequence"/>
</dbReference>
<gene>
    <name evidence="2" type="ORF">PCON_06713</name>
</gene>
<dbReference type="GO" id="GO:0072380">
    <property type="term" value="C:TRC complex"/>
    <property type="evidence" value="ECO:0007669"/>
    <property type="project" value="TreeGrafter"/>
</dbReference>
<dbReference type="InterPro" id="IPR007317">
    <property type="entry name" value="GET4"/>
</dbReference>
<proteinExistence type="inferred from homology"/>
<evidence type="ECO:0000256" key="1">
    <source>
        <dbReference type="ARBA" id="ARBA00005351"/>
    </source>
</evidence>
<dbReference type="InterPro" id="IPR011990">
    <property type="entry name" value="TPR-like_helical_dom_sf"/>
</dbReference>
<keyword evidence="3" id="KW-1185">Reference proteome</keyword>
<dbReference type="STRING" id="1076935.U4KYS2"/>
<dbReference type="OMA" id="LMDMMGM"/>
<dbReference type="OrthoDB" id="10252405at2759"/>
<dbReference type="EMBL" id="HF935332">
    <property type="protein sequence ID" value="CCX07126.1"/>
    <property type="molecule type" value="Genomic_DNA"/>
</dbReference>
<evidence type="ECO:0000313" key="2">
    <source>
        <dbReference type="EMBL" id="CCX07126.1"/>
    </source>
</evidence>
<sequence>MASKNVAKTRARMLQKIEEGQYYEAHQQLRVVSQRYIKANDFDSAIDILFSGAQSLSKASQYSSAGDLCLLLVEVYKTAKLIPDASSKSRLVELLTALPASEPTRKRLINESLAWTSKLGPFPAGDPELHHFIGNLLLADDLYAAEPHFLVGTKESVDVFTNALYEWYKLDPDKSNAGRYIGRAVFGYLLARNLRDANRALDLFTEKLLTDNKELLENRSRADNIARVEGSDLEVEVISRVPAINFLRLMCLGCQTGGRDVFEKLKGRYNASVIKPAGWEEPMSMVGQVYFGVEIPRAFNPMDMLGGLFGGGGNKTPRGIEGMMDMD</sequence>
<dbReference type="AlphaFoldDB" id="U4KYS2"/>
<dbReference type="GO" id="GO:0045048">
    <property type="term" value="P:protein insertion into ER membrane"/>
    <property type="evidence" value="ECO:0007669"/>
    <property type="project" value="InterPro"/>
</dbReference>
<dbReference type="Pfam" id="PF04190">
    <property type="entry name" value="GET4"/>
    <property type="match status" value="1"/>
</dbReference>
<organism evidence="2 3">
    <name type="scientific">Pyronema omphalodes (strain CBS 100304)</name>
    <name type="common">Pyronema confluens</name>
    <dbReference type="NCBI Taxonomy" id="1076935"/>
    <lineage>
        <taxon>Eukaryota</taxon>
        <taxon>Fungi</taxon>
        <taxon>Dikarya</taxon>
        <taxon>Ascomycota</taxon>
        <taxon>Pezizomycotina</taxon>
        <taxon>Pezizomycetes</taxon>
        <taxon>Pezizales</taxon>
        <taxon>Pyronemataceae</taxon>
        <taxon>Pyronema</taxon>
    </lineage>
</organism>
<accession>U4KYS2</accession>
<dbReference type="PANTHER" id="PTHR12875">
    <property type="entry name" value="GOLGI TO ER TRAFFIC PROTEIN 4 HOMOLOG"/>
    <property type="match status" value="1"/>
</dbReference>
<name>U4KYS2_PYROM</name>
<protein>
    <submittedName>
        <fullName evidence="2">Similar to Golgi to ER traffic protein 4 acc. no. Q12125</fullName>
    </submittedName>
</protein>